<comment type="caution">
    <text evidence="2">The sequence shown here is derived from an EMBL/GenBank/DDBJ whole genome shotgun (WGS) entry which is preliminary data.</text>
</comment>
<dbReference type="InterPro" id="IPR018247">
    <property type="entry name" value="EF_Hand_1_Ca_BS"/>
</dbReference>
<proteinExistence type="predicted"/>
<reference evidence="2" key="1">
    <citation type="journal article" date="2014" name="Int. J. Syst. Evol. Microbiol.">
        <title>Complete genome sequence of Corynebacterium casei LMG S-19264T (=DSM 44701T), isolated from a smear-ripened cheese.</title>
        <authorList>
            <consortium name="US DOE Joint Genome Institute (JGI-PGF)"/>
            <person name="Walter F."/>
            <person name="Albersmeier A."/>
            <person name="Kalinowski J."/>
            <person name="Ruckert C."/>
        </authorList>
    </citation>
    <scope>NUCLEOTIDE SEQUENCE</scope>
    <source>
        <strain evidence="2">CCM 8433</strain>
    </source>
</reference>
<keyword evidence="1" id="KW-0812">Transmembrane</keyword>
<feature type="transmembrane region" description="Helical" evidence="1">
    <location>
        <begin position="23"/>
        <end position="51"/>
    </location>
</feature>
<accession>A0A917N3C7</accession>
<organism evidence="2 3">
    <name type="scientific">Enterococcus alcedinis</name>
    <dbReference type="NCBI Taxonomy" id="1274384"/>
    <lineage>
        <taxon>Bacteria</taxon>
        <taxon>Bacillati</taxon>
        <taxon>Bacillota</taxon>
        <taxon>Bacilli</taxon>
        <taxon>Lactobacillales</taxon>
        <taxon>Enterococcaceae</taxon>
        <taxon>Enterococcus</taxon>
    </lineage>
</organism>
<dbReference type="Proteomes" id="UP000622610">
    <property type="component" value="Unassembled WGS sequence"/>
</dbReference>
<gene>
    <name evidence="2" type="ORF">GCM10011482_01890</name>
</gene>
<evidence type="ECO:0000313" key="3">
    <source>
        <dbReference type="Proteomes" id="UP000622610"/>
    </source>
</evidence>
<protein>
    <submittedName>
        <fullName evidence="2">Uncharacterized protein</fullName>
    </submittedName>
</protein>
<dbReference type="RefSeq" id="WP_188366388.1">
    <property type="nucleotide sequence ID" value="NZ_BMDT01000001.1"/>
</dbReference>
<name>A0A917N3C7_9ENTE</name>
<reference evidence="2" key="2">
    <citation type="submission" date="2020-09" db="EMBL/GenBank/DDBJ databases">
        <authorList>
            <person name="Sun Q."/>
            <person name="Sedlacek I."/>
        </authorList>
    </citation>
    <scope>NUCLEOTIDE SEQUENCE</scope>
    <source>
        <strain evidence="2">CCM 8433</strain>
    </source>
</reference>
<dbReference type="Gene3D" id="2.40.50.140">
    <property type="entry name" value="Nucleic acid-binding proteins"/>
    <property type="match status" value="1"/>
</dbReference>
<keyword evidence="1" id="KW-0472">Membrane</keyword>
<dbReference type="PROSITE" id="PS00018">
    <property type="entry name" value="EF_HAND_1"/>
    <property type="match status" value="1"/>
</dbReference>
<dbReference type="InterPro" id="IPR012340">
    <property type="entry name" value="NA-bd_OB-fold"/>
</dbReference>
<dbReference type="EMBL" id="BMDT01000001">
    <property type="protein sequence ID" value="GGI64535.1"/>
    <property type="molecule type" value="Genomic_DNA"/>
</dbReference>
<sequence length="138" mass="15805">MFREVLHDVTNYLATQSLLVQTISWLVIILLLIVGFYLLVSLLFFPGMYLFNRLTDKNKSNSLSREELLLGQLTLKIHGDSVGEVMEVGSQTARSTYPARLYREKDRKENVLLEKGTKVIIIEFDDQGVAWVIENKNA</sequence>
<keyword evidence="3" id="KW-1185">Reference proteome</keyword>
<dbReference type="AlphaFoldDB" id="A0A917N3C7"/>
<keyword evidence="1" id="KW-1133">Transmembrane helix</keyword>
<evidence type="ECO:0000256" key="1">
    <source>
        <dbReference type="SAM" id="Phobius"/>
    </source>
</evidence>
<evidence type="ECO:0000313" key="2">
    <source>
        <dbReference type="EMBL" id="GGI64535.1"/>
    </source>
</evidence>